<dbReference type="KEGG" id="tbg:TbgDal_VIII5780"/>
<sequence>MSTSSFVRYGQKYITQNRLAKELNPIQLCESPLRQRTYYFVINANARGRARPYCCSGRALPTPRNSSLNTVTELCTWVTLLEYLLLIRRQRAVVTCSKNCFWCPPMVSVQQQQQELRWKVWNWGGGGEGRSEDTEINVAHI</sequence>
<gene>
    <name evidence="1" type="ORF">TbgDal_VIII5780</name>
</gene>
<dbReference type="GeneID" id="23863798"/>
<proteinExistence type="predicted"/>
<reference evidence="2" key="1">
    <citation type="journal article" date="2010" name="PLoS Negl. Trop. Dis.">
        <title>The genome sequence of Trypanosoma brucei gambiense, causative agent of chronic human african trypanosomiasis.</title>
        <authorList>
            <person name="Jackson A.P."/>
            <person name="Sanders M."/>
            <person name="Berry A."/>
            <person name="McQuillan J."/>
            <person name="Aslett M.A."/>
            <person name="Quail M.A."/>
            <person name="Chukualim B."/>
            <person name="Capewell P."/>
            <person name="MacLeod A."/>
            <person name="Melville S.E."/>
            <person name="Gibson W."/>
            <person name="Barry J.D."/>
            <person name="Berriman M."/>
            <person name="Hertz-Fowler C."/>
        </authorList>
    </citation>
    <scope>NUCLEOTIDE SEQUENCE [LARGE SCALE GENOMIC DNA]</scope>
    <source>
        <strain evidence="2">MHOM/CI/86/DAL972</strain>
    </source>
</reference>
<dbReference type="RefSeq" id="XP_011775916.1">
    <property type="nucleotide sequence ID" value="XM_011777614.1"/>
</dbReference>
<organism evidence="1 2">
    <name type="scientific">Trypanosoma brucei gambiense (strain MHOM/CI/86/DAL972)</name>
    <dbReference type="NCBI Taxonomy" id="679716"/>
    <lineage>
        <taxon>Eukaryota</taxon>
        <taxon>Discoba</taxon>
        <taxon>Euglenozoa</taxon>
        <taxon>Kinetoplastea</taxon>
        <taxon>Metakinetoplastina</taxon>
        <taxon>Trypanosomatida</taxon>
        <taxon>Trypanosomatidae</taxon>
        <taxon>Trypanosoma</taxon>
    </lineage>
</organism>
<dbReference type="Proteomes" id="UP000002316">
    <property type="component" value="Chromosome 8"/>
</dbReference>
<dbReference type="AlphaFoldDB" id="C9ZW51"/>
<protein>
    <submittedName>
        <fullName evidence="1">Uncharacterized protein</fullName>
    </submittedName>
</protein>
<evidence type="ECO:0000313" key="2">
    <source>
        <dbReference type="Proteomes" id="UP000002316"/>
    </source>
</evidence>
<accession>C9ZW51</accession>
<dbReference type="EMBL" id="FN554971">
    <property type="protein sequence ID" value="CBH13640.1"/>
    <property type="molecule type" value="Genomic_DNA"/>
</dbReference>
<evidence type="ECO:0000313" key="1">
    <source>
        <dbReference type="EMBL" id="CBH13640.1"/>
    </source>
</evidence>
<name>C9ZW51_TRYB9</name>